<accession>A0A1H2PQH7</accession>
<dbReference type="Proteomes" id="UP000243719">
    <property type="component" value="Unassembled WGS sequence"/>
</dbReference>
<protein>
    <submittedName>
        <fullName evidence="1">Uncharacterized protein</fullName>
    </submittedName>
</protein>
<evidence type="ECO:0000313" key="2">
    <source>
        <dbReference type="Proteomes" id="UP000243719"/>
    </source>
</evidence>
<sequence length="616" mass="65814">MTNGLAPQIRISRRVEWNYARQRNKGGTDLNSLDITHPTPHSVGARVFYFRYVDRPEICNVKISEVYGDGVAFRQCLLPNADGVQMLNVSAGNILARDGSMNKDSNGGGVFFWGCVGGSCRDHFIWNTRRYLASVVSPENGQQIQGTLCGYIAAWAEYPVNVSDQTPAPPFDTIVQAHSSDNDLLFIDERNRMVLFENGVSYGYVIGLKTEAGAYGSVRGCMVLNAYLPIFCSGTPGIFEGCYVDMLDAGSVLSPQKGFESIRAHIVGHQYATGSTEGPALLGLTVRDNFIHAKSAYPAFSFDRDAMNVTGGIVWWRGTVGGALVNSANVPSRGMRANRLSGVSFLYGDSTSVVKETNFANQIGFSFDGNALISYAGNAISIVFPNAGAFSRFNAMRGNAFHAAVTVKSTASDFHSEGNQWHRTVTNPGGSCLIFDAGATRSKSINDVFDIPSTVTAWPIDATPAHHTIRGARFYLTDGGAPGITYLIRNVPGTARVGAVYEDIHVAGDNHDLALVGALNLTAPTFRNCSSDGAGCLLVASGTTFGPMTVENVLFGGGLTNSSFAKPNTSSRLASDLVPYPGMRLPPYLRPAAGGAEGELYVDAVSGWKKYGSVGI</sequence>
<name>A0A1H2PQH7_9BURK</name>
<gene>
    <name evidence="1" type="ORF">SAMN05216551_10729</name>
</gene>
<proteinExistence type="predicted"/>
<keyword evidence="2" id="KW-1185">Reference proteome</keyword>
<organism evidence="1 2">
    <name type="scientific">Chitinasiproducens palmae</name>
    <dbReference type="NCBI Taxonomy" id="1770053"/>
    <lineage>
        <taxon>Bacteria</taxon>
        <taxon>Pseudomonadati</taxon>
        <taxon>Pseudomonadota</taxon>
        <taxon>Betaproteobacteria</taxon>
        <taxon>Burkholderiales</taxon>
        <taxon>Burkholderiaceae</taxon>
        <taxon>Chitinasiproducens</taxon>
    </lineage>
</organism>
<evidence type="ECO:0000313" key="1">
    <source>
        <dbReference type="EMBL" id="SDV49059.1"/>
    </source>
</evidence>
<dbReference type="AlphaFoldDB" id="A0A1H2PQH7"/>
<dbReference type="EMBL" id="FNLO01000007">
    <property type="protein sequence ID" value="SDV49059.1"/>
    <property type="molecule type" value="Genomic_DNA"/>
</dbReference>
<reference evidence="2" key="1">
    <citation type="submission" date="2016-09" db="EMBL/GenBank/DDBJ databases">
        <authorList>
            <person name="Varghese N."/>
            <person name="Submissions S."/>
        </authorList>
    </citation>
    <scope>NUCLEOTIDE SEQUENCE [LARGE SCALE GENOMIC DNA]</scope>
    <source>
        <strain evidence="2">JS23</strain>
    </source>
</reference>
<dbReference type="STRING" id="1770053.SAMN05216551_10729"/>